<keyword evidence="3" id="KW-0678">Repressor</keyword>
<dbReference type="GO" id="GO:0005634">
    <property type="term" value="C:nucleus"/>
    <property type="evidence" value="ECO:0007669"/>
    <property type="project" value="UniProtKB-SubCell"/>
</dbReference>
<reference evidence="10 11" key="1">
    <citation type="journal article" date="2023" name="Sci. Data">
        <title>Genome assembly of the Korean intertidal mud-creeper Batillaria attramentaria.</title>
        <authorList>
            <person name="Patra A.K."/>
            <person name="Ho P.T."/>
            <person name="Jun S."/>
            <person name="Lee S.J."/>
            <person name="Kim Y."/>
            <person name="Won Y.J."/>
        </authorList>
    </citation>
    <scope>NUCLEOTIDE SEQUENCE [LARGE SCALE GENOMIC DNA]</scope>
    <source>
        <strain evidence="10">Wonlab-2016</strain>
    </source>
</reference>
<keyword evidence="11" id="KW-1185">Reference proteome</keyword>
<evidence type="ECO:0000313" key="11">
    <source>
        <dbReference type="Proteomes" id="UP001519460"/>
    </source>
</evidence>
<feature type="region of interest" description="Disordered" evidence="8">
    <location>
        <begin position="1"/>
        <end position="34"/>
    </location>
</feature>
<evidence type="ECO:0000256" key="4">
    <source>
        <dbReference type="ARBA" id="ARBA00023015"/>
    </source>
</evidence>
<dbReference type="EMBL" id="JACVVK020000357">
    <property type="protein sequence ID" value="KAK7477128.1"/>
    <property type="molecule type" value="Genomic_DNA"/>
</dbReference>
<evidence type="ECO:0000256" key="1">
    <source>
        <dbReference type="ARBA" id="ARBA00004123"/>
    </source>
</evidence>
<keyword evidence="7" id="KW-0539">Nucleus</keyword>
<feature type="compositionally biased region" description="Basic residues" evidence="8">
    <location>
        <begin position="1765"/>
        <end position="1774"/>
    </location>
</feature>
<protein>
    <recommendedName>
        <fullName evidence="9">Mediator complex subunit Med12 domain-containing protein</fullName>
    </recommendedName>
</protein>
<feature type="region of interest" description="Disordered" evidence="8">
    <location>
        <begin position="677"/>
        <end position="732"/>
    </location>
</feature>
<feature type="region of interest" description="Disordered" evidence="8">
    <location>
        <begin position="1732"/>
        <end position="1785"/>
    </location>
</feature>
<name>A0ABD0JPX8_9CAEN</name>
<feature type="domain" description="Mediator complex subunit Med12" evidence="9">
    <location>
        <begin position="98"/>
        <end position="157"/>
    </location>
</feature>
<keyword evidence="5" id="KW-0010">Activator</keyword>
<keyword evidence="4" id="KW-0805">Transcription regulation</keyword>
<evidence type="ECO:0000313" key="10">
    <source>
        <dbReference type="EMBL" id="KAK7477128.1"/>
    </source>
</evidence>
<dbReference type="InterPro" id="IPR019035">
    <property type="entry name" value="Mediator_Med12"/>
</dbReference>
<evidence type="ECO:0000256" key="5">
    <source>
        <dbReference type="ARBA" id="ARBA00023159"/>
    </source>
</evidence>
<gene>
    <name evidence="10" type="ORF">BaRGS_00031614</name>
</gene>
<dbReference type="PANTHER" id="PTHR46007">
    <property type="entry name" value="MEDIATOR OF RNA POLYMERASE II TRANSCRIPTION SUBUNIT 12"/>
    <property type="match status" value="1"/>
</dbReference>
<comment type="similarity">
    <text evidence="2">Belongs to the Mediator complex subunit 12 family.</text>
</comment>
<evidence type="ECO:0000256" key="7">
    <source>
        <dbReference type="ARBA" id="ARBA00023242"/>
    </source>
</evidence>
<comment type="caution">
    <text evidence="10">The sequence shown here is derived from an EMBL/GenBank/DDBJ whole genome shotgun (WGS) entry which is preliminary data.</text>
</comment>
<sequence>MAAPFPSQEHRPLKKPRLGPPDVYPQDPKQKEDELNQVSVKHGFSNTPAFNDEYGTEKGSGLTIDKFGSYFASIINKKMGLNTLQDTKKKQQLPVKDNFWPAARSKQGMEAWFKDLAGSKPLANLSKKVPTFNKKEEIFSTLCEYSVPLVRAAWFIKMTAAHNMATQDSRIRRRQAADQSIDWTQSLTKYLREQLQKIQEHYNVGSSGPQTSFLIATPTSTQADMEQALKQWTYCTRLAKHMYNEGLLDRHDTLTWLVELLDKMKNADDTVLKLLLAQIEKYLDEICLTALLSRKLAYFCCKRLQQMCSDAGSLSPRTQSPMVTANGSGAITTTSNNQYHSNHPFAAVFADYRDCPQHRSIILRLCAIVQTATLRCPTALVWNWLGDGKTVSFLCGSPLDILPCAPSSLPMLPGSQNQLIRSQIRAAENLIKQRGRAAEVNWSSDKCQQSATGYTISKVLHVLDVLDRHCFDRVDSNNSLDILYNKILAISTSKDGNEAQLSDEPVIKLLIDWAVSTQRTGEHRAVVTAKLLERRQNELRAEKYGDSEMMDDKESTGSDGMVAPGVPPFQQLLMEVLDSSAPLLEDHSSEDEKQAFRNLILLFHELILHDVFSHDAYMCTLISRGDLLCSPSLMQAADSAAPSSVKSPSESMRHEHQDDIKVDMDIHTMESDLSSLFGSVKDDNRSSPEPPASVKSVKSEKDPIPSVGEPHSLPHVSHSHHTQHQQQLPKGPSRHLVYATHLPIPQEDCSSHEYNQRMIVLYGVGKAREEARHSLKKTSKEIVKLFSKRNCIDVTSGDLGGTGADGATPTSANPASAGAAAANTASPNLESMVQKFQKLSYHDQHVVTAQCTAAVTEQLRVFVAGNSSYLPLVEHISFLFDIMQSALNLSGLMDFIMELLKSLCDVERELSQKESSLERTYSTSLCLCIVGVLRKYHTYLLVSHDLVSEAFKGLMEVLKVVNVCNPLNCSSAERCVLAYLYDTYSCCCYLKTNFAELFNPAYNKMKSTLYAPVQPSASNLRWDPNFMSDIIASGKCQYDMELVKQLNENPPNRYSFVCNAMLAITASQSPERLNEISLLCAELTAHCNALSSDWLGVLKFLCCSSVHSSGFIDVLTQIDVSDLSIHDSLAVFTAILIARHCFSLQDLIYHVALPSLMAACPSAGGDQDAEPGARLSCHLLLRLFKPSHLTSEQVTGPYTTKTVPMVQASSDRHLLEASHHGVELGPMSAVLKAMLILGDESSEENKNKSGSSSQKDRGGDISSLLRNLDEMDPDFDMMLGQSSKGGMESKGLNDFAKHALQEVCRQDWVRDKFFKDPQALLNTEMLIDPMLTEKQAQQLLHTICHSEGLTGLLDVSDSDYKQLINRVLQNLDQWSLRVSWLELQLLLKQASTQAETNSILDHIARGTIDLFHQQTEIKLAGGSSPQEETKVSSDQDIVWLVGPLISRLPSPIQGRVLKLAGQVLESGNNLFVSAKSKQEKDRNQKSKSLLGHQPFLSLVQTCLKGQDEQREGLLNSLMSQLEKFINNTKEILVGAMFDHHPTFPTQPPVTGPCCCCNSSVMRWSTVRPTVSLFYTVIDMLSVLVHGTLISDGQEKLEENKKVYHNLIKKLKKELGDKHTDATDRLRQLLPLPKRFYEVISVEPYGTLVDTKGNKITGFDSIAKKQGLQVGQKIKMSPWEVIEGHKNSAPISWAYFGAIRLEKKTLTYEDQHRLLLYHTHNMQQPRLPLPAAPAITTRGASNHPPEKVEEKPKEIMDVQTQDNNKKKNSKRRRPKPNTPGTYSVVQQQQMRPYYPETMYPPPGPHSSWYPAQQPKPYFAPQTMAPRPRFMPNSMPNSKAVISTMLQQRMNNPGPMQPVSLEQRIMWAGKC</sequence>
<evidence type="ECO:0000256" key="8">
    <source>
        <dbReference type="SAM" id="MobiDB-lite"/>
    </source>
</evidence>
<feature type="region of interest" description="Disordered" evidence="8">
    <location>
        <begin position="1241"/>
        <end position="1261"/>
    </location>
</feature>
<evidence type="ECO:0000256" key="2">
    <source>
        <dbReference type="ARBA" id="ARBA00010289"/>
    </source>
</evidence>
<dbReference type="InterPro" id="IPR021990">
    <property type="entry name" value="Mediator_Med12_LCEWAV"/>
</dbReference>
<comment type="subcellular location">
    <subcellularLocation>
        <location evidence="1">Nucleus</location>
    </subcellularLocation>
</comment>
<feature type="region of interest" description="Disordered" evidence="8">
    <location>
        <begin position="798"/>
        <end position="822"/>
    </location>
</feature>
<organism evidence="10 11">
    <name type="scientific">Batillaria attramentaria</name>
    <dbReference type="NCBI Taxonomy" id="370345"/>
    <lineage>
        <taxon>Eukaryota</taxon>
        <taxon>Metazoa</taxon>
        <taxon>Spiralia</taxon>
        <taxon>Lophotrochozoa</taxon>
        <taxon>Mollusca</taxon>
        <taxon>Gastropoda</taxon>
        <taxon>Caenogastropoda</taxon>
        <taxon>Sorbeoconcha</taxon>
        <taxon>Cerithioidea</taxon>
        <taxon>Batillariidae</taxon>
        <taxon>Batillaria</taxon>
    </lineage>
</organism>
<proteinExistence type="inferred from homology"/>
<dbReference type="SMART" id="SM01281">
    <property type="entry name" value="Med12"/>
    <property type="match status" value="1"/>
</dbReference>
<keyword evidence="6" id="KW-0804">Transcription</keyword>
<evidence type="ECO:0000256" key="3">
    <source>
        <dbReference type="ARBA" id="ARBA00022491"/>
    </source>
</evidence>
<accession>A0ABD0JPX8</accession>
<dbReference type="InterPro" id="IPR051647">
    <property type="entry name" value="Mediator_comp_sub12"/>
</dbReference>
<evidence type="ECO:0000259" key="9">
    <source>
        <dbReference type="SMART" id="SM01281"/>
    </source>
</evidence>
<feature type="compositionally biased region" description="Low complexity" evidence="8">
    <location>
        <begin position="805"/>
        <end position="822"/>
    </location>
</feature>
<dbReference type="Pfam" id="PF09497">
    <property type="entry name" value="Med12"/>
    <property type="match status" value="1"/>
</dbReference>
<evidence type="ECO:0000256" key="6">
    <source>
        <dbReference type="ARBA" id="ARBA00023163"/>
    </source>
</evidence>
<feature type="compositionally biased region" description="Basic and acidic residues" evidence="8">
    <location>
        <begin position="1743"/>
        <end position="1755"/>
    </location>
</feature>
<dbReference type="Pfam" id="PF12145">
    <property type="entry name" value="Med12-LCEWAV"/>
    <property type="match status" value="1"/>
</dbReference>
<dbReference type="PANTHER" id="PTHR46007:SF11">
    <property type="entry name" value="MEDIATOR OF RNA POLYMERASE II TRANSCRIPTION SUBUNIT 12"/>
    <property type="match status" value="1"/>
</dbReference>
<dbReference type="Proteomes" id="UP001519460">
    <property type="component" value="Unassembled WGS sequence"/>
</dbReference>